<gene>
    <name evidence="7" type="ordered locus">Isop_2602</name>
</gene>
<dbReference type="EMBL" id="CP002353">
    <property type="protein sequence ID" value="ADV63172.1"/>
    <property type="molecule type" value="Genomic_DNA"/>
</dbReference>
<evidence type="ECO:0000313" key="7">
    <source>
        <dbReference type="EMBL" id="ADV63172.1"/>
    </source>
</evidence>
<evidence type="ECO:0000313" key="8">
    <source>
        <dbReference type="Proteomes" id="UP000008631"/>
    </source>
</evidence>
<dbReference type="STRING" id="575540.Isop_2602"/>
<dbReference type="KEGG" id="ipa:Isop_2602"/>
<feature type="compositionally biased region" description="Polar residues" evidence="5">
    <location>
        <begin position="224"/>
        <end position="235"/>
    </location>
</feature>
<feature type="region of interest" description="Disordered" evidence="5">
    <location>
        <begin position="215"/>
        <end position="240"/>
    </location>
</feature>
<feature type="domain" description="Peptidase S9 prolyl oligopeptidase catalytic" evidence="6">
    <location>
        <begin position="678"/>
        <end position="832"/>
    </location>
</feature>
<organism evidence="7 8">
    <name type="scientific">Isosphaera pallida (strain ATCC 43644 / DSM 9630 / IS1B)</name>
    <dbReference type="NCBI Taxonomy" id="575540"/>
    <lineage>
        <taxon>Bacteria</taxon>
        <taxon>Pseudomonadati</taxon>
        <taxon>Planctomycetota</taxon>
        <taxon>Planctomycetia</taxon>
        <taxon>Isosphaerales</taxon>
        <taxon>Isosphaeraceae</taxon>
        <taxon>Isosphaera</taxon>
    </lineage>
</organism>
<accession>E8QZ30</accession>
<dbReference type="eggNOG" id="COG1506">
    <property type="taxonomic scope" value="Bacteria"/>
</dbReference>
<proteinExistence type="predicted"/>
<dbReference type="Pfam" id="PF00326">
    <property type="entry name" value="Peptidase_S9"/>
    <property type="match status" value="1"/>
</dbReference>
<dbReference type="FunFam" id="3.40.50.1820:FF:000049">
    <property type="entry name" value="probable glutamyl endopeptidase, chloroplastic"/>
    <property type="match status" value="1"/>
</dbReference>
<sequence length="853" mass="94787">MSLFSTRMFGWFSMLFSSWWFRLGAALSLTMSITSQLPAGARSDESGYRQPPEPIASILDAPPPPAISVSPDRTRLLYLERRGLPTIAELAAPELGLAGVRINPRANAPSRVSTFIDYAVRPLIGGPDTPLIRPQRDPDDPPGTDHRILSAQWAPDGRRILLAILEDHGVSLRLFDLESGRERRLIGPRLNAVFGAEFDFLPDGSGFVALLVPEDRSPAPERPSTPTGPIIQQTGDKPAPGRTYQDLLKDPFDEILFEYYFTSQLVFGDFEGHLTPLGPPGLFTSVEPSPNSQYLLVERLHRPFSYLVPAGRFPTCVEVWNRRGELVKQVADLPLRETIPVSFDAVAEGPRGVTWREDAEATLVWAEALDGGDPEVPAEKRDRVRVWSAPFEGEPTTLIDLEYRRAGLLWCRGDLAIVTEDWFKTRRNRTWILAPDHPDIPPRVLFDRSSEDRYNDPGRLVATLRPDGRRLLMTSTDGRFAYLNNPSGATPEGSRPFLDRLDLQTGQTERLWRNQGDCFEQVVAILDPEATQVLISRESPLEPTNYHLLTLADGQTTRLTDFPDPAPQLAGIKPELIRYTRDDGVELNAKLYLPPGYDKSQGPLPFLLWAYPREFKSAAAAGQVSGSPHVFVRPSGDSPLFLLTQGYGLLDGPAMPIIGEGDEEPNDRYIEQLVASAKAAVDKLVELGVADRDRIAIGGHSYGAFMTANLLAHSDLFRAGIARSGAYNRTLTPFGFQAEERTFWQARDVYIQMSPFTYADRIKVPLLLIHGQADNNPGTFPLQTERFYAAIKGTGGHARLVLLPAESHGYRARESVGHVLWEMIDWLDRHVKPTRSPNAATSQAREETSSSEP</sequence>
<reference evidence="7 8" key="2">
    <citation type="journal article" date="2011" name="Stand. Genomic Sci.">
        <title>Complete genome sequence of Isosphaera pallida type strain (IS1B).</title>
        <authorList>
            <consortium name="US DOE Joint Genome Institute (JGI-PGF)"/>
            <person name="Goker M."/>
            <person name="Cleland D."/>
            <person name="Saunders E."/>
            <person name="Lapidus A."/>
            <person name="Nolan M."/>
            <person name="Lucas S."/>
            <person name="Hammon N."/>
            <person name="Deshpande S."/>
            <person name="Cheng J.F."/>
            <person name="Tapia R."/>
            <person name="Han C."/>
            <person name="Goodwin L."/>
            <person name="Pitluck S."/>
            <person name="Liolios K."/>
            <person name="Pagani I."/>
            <person name="Ivanova N."/>
            <person name="Mavromatis K."/>
            <person name="Pati A."/>
            <person name="Chen A."/>
            <person name="Palaniappan K."/>
            <person name="Land M."/>
            <person name="Hauser L."/>
            <person name="Chang Y.J."/>
            <person name="Jeffries C.D."/>
            <person name="Detter J.C."/>
            <person name="Beck B."/>
            <person name="Woyke T."/>
            <person name="Bristow J."/>
            <person name="Eisen J.A."/>
            <person name="Markowitz V."/>
            <person name="Hugenholtz P."/>
            <person name="Kyrpides N.C."/>
            <person name="Klenk H.P."/>
        </authorList>
    </citation>
    <scope>NUCLEOTIDE SEQUENCE [LARGE SCALE GENOMIC DNA]</scope>
    <source>
        <strain evidence="8">ATCC 43644 / DSM 9630 / IS1B</strain>
    </source>
</reference>
<feature type="compositionally biased region" description="Basic and acidic residues" evidence="5">
    <location>
        <begin position="844"/>
        <end position="853"/>
    </location>
</feature>
<evidence type="ECO:0000256" key="3">
    <source>
        <dbReference type="ARBA" id="ARBA00022825"/>
    </source>
</evidence>
<keyword evidence="8" id="KW-1185">Reference proteome</keyword>
<dbReference type="GO" id="GO:0004252">
    <property type="term" value="F:serine-type endopeptidase activity"/>
    <property type="evidence" value="ECO:0007669"/>
    <property type="project" value="TreeGrafter"/>
</dbReference>
<dbReference type="InterPro" id="IPR001375">
    <property type="entry name" value="Peptidase_S9_cat"/>
</dbReference>
<keyword evidence="1" id="KW-0645">Protease</keyword>
<dbReference type="AlphaFoldDB" id="E8QZ30"/>
<dbReference type="GO" id="GO:0006508">
    <property type="term" value="P:proteolysis"/>
    <property type="evidence" value="ECO:0007669"/>
    <property type="project" value="UniProtKB-KW"/>
</dbReference>
<dbReference type="MEROPS" id="S09.021"/>
<evidence type="ECO:0000256" key="4">
    <source>
        <dbReference type="ARBA" id="ARBA00022946"/>
    </source>
</evidence>
<dbReference type="Gene3D" id="3.40.50.1820">
    <property type="entry name" value="alpha/beta hydrolase"/>
    <property type="match status" value="1"/>
</dbReference>
<dbReference type="HOGENOM" id="CLU_017120_0_0_0"/>
<evidence type="ECO:0000259" key="6">
    <source>
        <dbReference type="Pfam" id="PF00326"/>
    </source>
</evidence>
<keyword evidence="2" id="KW-0378">Hydrolase</keyword>
<evidence type="ECO:0000256" key="1">
    <source>
        <dbReference type="ARBA" id="ARBA00022670"/>
    </source>
</evidence>
<dbReference type="PANTHER" id="PTHR42776:SF28">
    <property type="entry name" value="GLUTAMYL ENDOPEPTIDASE, CHLOROPLASTIC-RELATED"/>
    <property type="match status" value="1"/>
</dbReference>
<reference key="1">
    <citation type="submission" date="2010-11" db="EMBL/GenBank/DDBJ databases">
        <title>The complete sequence of chromosome of Isophaera pallida ATCC 43644.</title>
        <authorList>
            <consortium name="US DOE Joint Genome Institute (JGI-PGF)"/>
            <person name="Lucas S."/>
            <person name="Copeland A."/>
            <person name="Lapidus A."/>
            <person name="Bruce D."/>
            <person name="Goodwin L."/>
            <person name="Pitluck S."/>
            <person name="Kyrpides N."/>
            <person name="Mavromatis K."/>
            <person name="Pagani I."/>
            <person name="Ivanova N."/>
            <person name="Saunders E."/>
            <person name="Brettin T."/>
            <person name="Detter J.C."/>
            <person name="Han C."/>
            <person name="Tapia R."/>
            <person name="Land M."/>
            <person name="Hauser L."/>
            <person name="Markowitz V."/>
            <person name="Cheng J.-F."/>
            <person name="Hugenholtz P."/>
            <person name="Woyke T."/>
            <person name="Wu D."/>
            <person name="Eisen J.A."/>
        </authorList>
    </citation>
    <scope>NUCLEOTIDE SEQUENCE</scope>
    <source>
        <strain>ATCC 43644</strain>
    </source>
</reference>
<keyword evidence="4" id="KW-0809">Transit peptide</keyword>
<protein>
    <submittedName>
        <fullName evidence="7">Glutamyl peptidase</fullName>
    </submittedName>
</protein>
<feature type="region of interest" description="Disordered" evidence="5">
    <location>
        <begin position="40"/>
        <end position="64"/>
    </location>
</feature>
<evidence type="ECO:0000256" key="5">
    <source>
        <dbReference type="SAM" id="MobiDB-lite"/>
    </source>
</evidence>
<feature type="region of interest" description="Disordered" evidence="5">
    <location>
        <begin position="834"/>
        <end position="853"/>
    </location>
</feature>
<keyword evidence="3" id="KW-0720">Serine protease</keyword>
<dbReference type="Proteomes" id="UP000008631">
    <property type="component" value="Chromosome"/>
</dbReference>
<name>E8QZ30_ISOPI</name>
<evidence type="ECO:0000256" key="2">
    <source>
        <dbReference type="ARBA" id="ARBA00022801"/>
    </source>
</evidence>
<dbReference type="PANTHER" id="PTHR42776">
    <property type="entry name" value="SERINE PEPTIDASE S9 FAMILY MEMBER"/>
    <property type="match status" value="1"/>
</dbReference>
<dbReference type="ESTHER" id="isopi-e8qz30">
    <property type="family name" value="Glutamyl_Peptidase_S9"/>
</dbReference>
<dbReference type="SUPFAM" id="SSF82171">
    <property type="entry name" value="DPP6 N-terminal domain-like"/>
    <property type="match status" value="1"/>
</dbReference>
<dbReference type="InParanoid" id="E8QZ30"/>
<dbReference type="InterPro" id="IPR029058">
    <property type="entry name" value="AB_hydrolase_fold"/>
</dbReference>
<dbReference type="SUPFAM" id="SSF53474">
    <property type="entry name" value="alpha/beta-Hydrolases"/>
    <property type="match status" value="1"/>
</dbReference>